<evidence type="ECO:0000313" key="13">
    <source>
        <dbReference type="EMBL" id="RJF76284.1"/>
    </source>
</evidence>
<dbReference type="InterPro" id="IPR006260">
    <property type="entry name" value="TonB/TolA_C"/>
</dbReference>
<dbReference type="PANTHER" id="PTHR33446">
    <property type="entry name" value="PROTEIN TONB-RELATED"/>
    <property type="match status" value="1"/>
</dbReference>
<evidence type="ECO:0000256" key="2">
    <source>
        <dbReference type="ARBA" id="ARBA00006555"/>
    </source>
</evidence>
<organism evidence="13 14">
    <name type="scientific">Rhodopseudomonas palustris</name>
    <dbReference type="NCBI Taxonomy" id="1076"/>
    <lineage>
        <taxon>Bacteria</taxon>
        <taxon>Pseudomonadati</taxon>
        <taxon>Pseudomonadota</taxon>
        <taxon>Alphaproteobacteria</taxon>
        <taxon>Hyphomicrobiales</taxon>
        <taxon>Nitrobacteraceae</taxon>
        <taxon>Rhodopseudomonas</taxon>
    </lineage>
</organism>
<keyword evidence="8 11" id="KW-1133">Transmembrane helix</keyword>
<sequence length="276" mass="28871">MNACALHAFPERSGASRWLLSAAIILSVHAAAVAAALATYAHEENPGQTMLPVMMIDLAPATAAPQARPLDLAPGPTMQEAEAPSAEPELTTQAAAPPEIAPTPVQEIAPVPLPPESKPAPRAEAEKRAPDKPQRVKPKPQRIAKLHPSTQPPAPRTSAPPRADRIAAMPTAAIAGSRAAAVLPSYRQLVAAHLQRFKRFPPGARAAGAQGSVTLNFTISRAGHVLNARLGRSSGSADLDAEALAMVHRAQPLPPFPPELTQASMNFSVPVSYAVR</sequence>
<dbReference type="NCBIfam" id="TIGR01352">
    <property type="entry name" value="tonB_Cterm"/>
    <property type="match status" value="1"/>
</dbReference>
<feature type="transmembrane region" description="Helical" evidence="11">
    <location>
        <begin position="18"/>
        <end position="41"/>
    </location>
</feature>
<evidence type="ECO:0000256" key="7">
    <source>
        <dbReference type="ARBA" id="ARBA00022927"/>
    </source>
</evidence>
<evidence type="ECO:0000256" key="3">
    <source>
        <dbReference type="ARBA" id="ARBA00022448"/>
    </source>
</evidence>
<dbReference type="Gene3D" id="3.30.1150.10">
    <property type="match status" value="1"/>
</dbReference>
<protein>
    <submittedName>
        <fullName evidence="13">Energy transducer TonB</fullName>
    </submittedName>
</protein>
<keyword evidence="7" id="KW-0653">Protein transport</keyword>
<feature type="domain" description="TonB C-terminal" evidence="12">
    <location>
        <begin position="185"/>
        <end position="276"/>
    </location>
</feature>
<accession>A0A418VJG7</accession>
<keyword evidence="4" id="KW-1003">Cell membrane</keyword>
<keyword evidence="6 11" id="KW-0812">Transmembrane</keyword>
<dbReference type="GO" id="GO:0055085">
    <property type="term" value="P:transmembrane transport"/>
    <property type="evidence" value="ECO:0007669"/>
    <property type="project" value="InterPro"/>
</dbReference>
<evidence type="ECO:0000256" key="11">
    <source>
        <dbReference type="SAM" id="Phobius"/>
    </source>
</evidence>
<evidence type="ECO:0000256" key="8">
    <source>
        <dbReference type="ARBA" id="ARBA00022989"/>
    </source>
</evidence>
<keyword evidence="9 11" id="KW-0472">Membrane</keyword>
<evidence type="ECO:0000256" key="4">
    <source>
        <dbReference type="ARBA" id="ARBA00022475"/>
    </source>
</evidence>
<dbReference type="Proteomes" id="UP000285523">
    <property type="component" value="Unassembled WGS sequence"/>
</dbReference>
<dbReference type="PANTHER" id="PTHR33446:SF13">
    <property type="entry name" value="TONB PROTEIN"/>
    <property type="match status" value="1"/>
</dbReference>
<proteinExistence type="inferred from homology"/>
<dbReference type="GO" id="GO:0015031">
    <property type="term" value="P:protein transport"/>
    <property type="evidence" value="ECO:0007669"/>
    <property type="project" value="UniProtKB-KW"/>
</dbReference>
<dbReference type="AlphaFoldDB" id="A0A418VJG7"/>
<evidence type="ECO:0000256" key="6">
    <source>
        <dbReference type="ARBA" id="ARBA00022692"/>
    </source>
</evidence>
<dbReference type="InterPro" id="IPR051045">
    <property type="entry name" value="TonB-dependent_transducer"/>
</dbReference>
<dbReference type="OrthoDB" id="7433592at2"/>
<evidence type="ECO:0000313" key="14">
    <source>
        <dbReference type="Proteomes" id="UP000285523"/>
    </source>
</evidence>
<evidence type="ECO:0000259" key="12">
    <source>
        <dbReference type="PROSITE" id="PS52015"/>
    </source>
</evidence>
<keyword evidence="3" id="KW-0813">Transport</keyword>
<dbReference type="InterPro" id="IPR037682">
    <property type="entry name" value="TonB_C"/>
</dbReference>
<evidence type="ECO:0000256" key="10">
    <source>
        <dbReference type="SAM" id="MobiDB-lite"/>
    </source>
</evidence>
<comment type="subcellular location">
    <subcellularLocation>
        <location evidence="1">Cell inner membrane</location>
        <topology evidence="1">Single-pass membrane protein</topology>
        <orientation evidence="1">Periplasmic side</orientation>
    </subcellularLocation>
</comment>
<evidence type="ECO:0000256" key="1">
    <source>
        <dbReference type="ARBA" id="ARBA00004383"/>
    </source>
</evidence>
<dbReference type="RefSeq" id="WP_119855753.1">
    <property type="nucleotide sequence ID" value="NZ_QYYD01000005.1"/>
</dbReference>
<evidence type="ECO:0000256" key="9">
    <source>
        <dbReference type="ARBA" id="ARBA00023136"/>
    </source>
</evidence>
<feature type="compositionally biased region" description="Basic residues" evidence="10">
    <location>
        <begin position="135"/>
        <end position="145"/>
    </location>
</feature>
<comment type="caution">
    <text evidence="13">The sequence shown here is derived from an EMBL/GenBank/DDBJ whole genome shotgun (WGS) entry which is preliminary data.</text>
</comment>
<gene>
    <name evidence="13" type="ORF">D4Q52_06605</name>
</gene>
<evidence type="ECO:0000256" key="5">
    <source>
        <dbReference type="ARBA" id="ARBA00022519"/>
    </source>
</evidence>
<feature type="compositionally biased region" description="Basic and acidic residues" evidence="10">
    <location>
        <begin position="119"/>
        <end position="134"/>
    </location>
</feature>
<comment type="similarity">
    <text evidence="2">Belongs to the TonB family.</text>
</comment>
<dbReference type="SUPFAM" id="SSF74653">
    <property type="entry name" value="TolA/TonB C-terminal domain"/>
    <property type="match status" value="1"/>
</dbReference>
<dbReference type="Pfam" id="PF03544">
    <property type="entry name" value="TonB_C"/>
    <property type="match status" value="1"/>
</dbReference>
<dbReference type="GO" id="GO:0005886">
    <property type="term" value="C:plasma membrane"/>
    <property type="evidence" value="ECO:0007669"/>
    <property type="project" value="UniProtKB-SubCell"/>
</dbReference>
<reference evidence="13 14" key="1">
    <citation type="submission" date="2018-09" db="EMBL/GenBank/DDBJ databases">
        <title>Draft genome sequence of Rhodopseudomonas palustris 2.1.18.</title>
        <authorList>
            <person name="Robertson S.L."/>
            <person name="Meyer T.E."/>
            <person name="Kyndt J.A."/>
        </authorList>
    </citation>
    <scope>NUCLEOTIDE SEQUENCE [LARGE SCALE GENOMIC DNA]</scope>
    <source>
        <strain evidence="13 14">2.1.18</strain>
    </source>
</reference>
<dbReference type="PROSITE" id="PS52015">
    <property type="entry name" value="TONB_CTD"/>
    <property type="match status" value="1"/>
</dbReference>
<feature type="region of interest" description="Disordered" evidence="10">
    <location>
        <begin position="67"/>
        <end position="162"/>
    </location>
</feature>
<name>A0A418VJG7_RHOPL</name>
<dbReference type="EMBL" id="QYYD01000005">
    <property type="protein sequence ID" value="RJF76284.1"/>
    <property type="molecule type" value="Genomic_DNA"/>
</dbReference>
<keyword evidence="5" id="KW-0997">Cell inner membrane</keyword>